<feature type="region of interest" description="Disordered" evidence="1">
    <location>
        <begin position="1"/>
        <end position="22"/>
    </location>
</feature>
<evidence type="ECO:0000313" key="3">
    <source>
        <dbReference type="Proteomes" id="UP001178507"/>
    </source>
</evidence>
<dbReference type="Proteomes" id="UP001178507">
    <property type="component" value="Unassembled WGS sequence"/>
</dbReference>
<dbReference type="SUPFAM" id="SSF50630">
    <property type="entry name" value="Acid proteases"/>
    <property type="match status" value="1"/>
</dbReference>
<accession>A0AA36JTI2</accession>
<keyword evidence="3" id="KW-1185">Reference proteome</keyword>
<protein>
    <submittedName>
        <fullName evidence="2">Uncharacterized protein</fullName>
    </submittedName>
</protein>
<sequence>MDGDRQLSLSAVDLDHDGQTVPADSERDQVAIAYGTGEVVGEFSREAVCLTSHAGETEEEALKHSDCLQVRVVQATEMTDEPFQQFEFDGVLGLGLESLALDPEFSFYGQLSRRAACRRARAWCWVAMPIYEEKLISPFALHFTQEHIKTHFQDGRVVEDTVPEIKVEPADGEHFDIILKAPFPNIEILRWHPLHSDDSKEAQWFTLDNRRLYCLQRMAAEHWPKRVGALVDILYADPGRIRKKYDSSTEGRSVTISPSVKVAAISRWDWRVTVAQRKAEAVPVARALETVRADCAKPTVSELCNVPPPAFESVFKDQTASLVSMLAASLGARRAAAGEAETSPTESTAASEAESSSSNTPREDTSKEPKDAKLVWRPKSGAAAEDKVMGSENSELEAEVIELVRKQLAQPGRRGFVWTFGRRKRAGMSRSQIDQWNEKYQKQLGNLRAFLESQPDVFTVKPGKGRSYRVEAVCAVSAPEKSSGKWRRSGRSNRAR</sequence>
<evidence type="ECO:0000313" key="2">
    <source>
        <dbReference type="EMBL" id="CAJ1411069.1"/>
    </source>
</evidence>
<feature type="compositionally biased region" description="Basic and acidic residues" evidence="1">
    <location>
        <begin position="361"/>
        <end position="374"/>
    </location>
</feature>
<feature type="region of interest" description="Disordered" evidence="1">
    <location>
        <begin position="477"/>
        <end position="496"/>
    </location>
</feature>
<organism evidence="2 3">
    <name type="scientific">Effrenium voratum</name>
    <dbReference type="NCBI Taxonomy" id="2562239"/>
    <lineage>
        <taxon>Eukaryota</taxon>
        <taxon>Sar</taxon>
        <taxon>Alveolata</taxon>
        <taxon>Dinophyceae</taxon>
        <taxon>Suessiales</taxon>
        <taxon>Symbiodiniaceae</taxon>
        <taxon>Effrenium</taxon>
    </lineage>
</organism>
<proteinExistence type="predicted"/>
<name>A0AA36JTI2_9DINO</name>
<dbReference type="AlphaFoldDB" id="A0AA36JTI2"/>
<comment type="caution">
    <text evidence="2">The sequence shown here is derived from an EMBL/GenBank/DDBJ whole genome shotgun (WGS) entry which is preliminary data.</text>
</comment>
<dbReference type="Gene3D" id="2.40.70.10">
    <property type="entry name" value="Acid Proteases"/>
    <property type="match status" value="1"/>
</dbReference>
<feature type="compositionally biased region" description="Basic residues" evidence="1">
    <location>
        <begin position="484"/>
        <end position="496"/>
    </location>
</feature>
<dbReference type="InterPro" id="IPR021109">
    <property type="entry name" value="Peptidase_aspartic_dom_sf"/>
</dbReference>
<reference evidence="2" key="1">
    <citation type="submission" date="2023-08" db="EMBL/GenBank/DDBJ databases">
        <authorList>
            <person name="Chen Y."/>
            <person name="Shah S."/>
            <person name="Dougan E. K."/>
            <person name="Thang M."/>
            <person name="Chan C."/>
        </authorList>
    </citation>
    <scope>NUCLEOTIDE SEQUENCE</scope>
</reference>
<feature type="region of interest" description="Disordered" evidence="1">
    <location>
        <begin position="337"/>
        <end position="391"/>
    </location>
</feature>
<gene>
    <name evidence="2" type="ORF">EVOR1521_LOCUS31737</name>
</gene>
<evidence type="ECO:0000256" key="1">
    <source>
        <dbReference type="SAM" id="MobiDB-lite"/>
    </source>
</evidence>
<dbReference type="EMBL" id="CAUJNA010003854">
    <property type="protein sequence ID" value="CAJ1411069.1"/>
    <property type="molecule type" value="Genomic_DNA"/>
</dbReference>
<feature type="compositionally biased region" description="Basic and acidic residues" evidence="1">
    <location>
        <begin position="13"/>
        <end position="22"/>
    </location>
</feature>
<feature type="compositionally biased region" description="Low complexity" evidence="1">
    <location>
        <begin position="337"/>
        <end position="358"/>
    </location>
</feature>